<dbReference type="Proteomes" id="UP000054337">
    <property type="component" value="Unassembled WGS sequence"/>
</dbReference>
<proteinExistence type="predicted"/>
<evidence type="ECO:0000313" key="2">
    <source>
        <dbReference type="EMBL" id="EUN26949.1"/>
    </source>
</evidence>
<dbReference type="EMBL" id="KI968734">
    <property type="protein sequence ID" value="EUN26949.1"/>
    <property type="molecule type" value="Genomic_DNA"/>
</dbReference>
<dbReference type="GeneID" id="26260751"/>
<sequence>MIPPLNPTVSNHTITNHENIPSVYLSAITIVLHVKSTFNQSQSPQAAHTRSRISQPSGISRPTNAF</sequence>
<accession>W7EJF5</accession>
<dbReference type="HOGENOM" id="CLU_2830827_0_0_1"/>
<organism evidence="2 3">
    <name type="scientific">Bipolaris victoriae (strain FI3)</name>
    <name type="common">Victoria blight of oats agent</name>
    <name type="synonym">Cochliobolus victoriae</name>
    <dbReference type="NCBI Taxonomy" id="930091"/>
    <lineage>
        <taxon>Eukaryota</taxon>
        <taxon>Fungi</taxon>
        <taxon>Dikarya</taxon>
        <taxon>Ascomycota</taxon>
        <taxon>Pezizomycotina</taxon>
        <taxon>Dothideomycetes</taxon>
        <taxon>Pleosporomycetidae</taxon>
        <taxon>Pleosporales</taxon>
        <taxon>Pleosporineae</taxon>
        <taxon>Pleosporaceae</taxon>
        <taxon>Bipolaris</taxon>
    </lineage>
</organism>
<reference evidence="2 3" key="1">
    <citation type="journal article" date="2013" name="PLoS Genet.">
        <title>Comparative genome structure, secondary metabolite, and effector coding capacity across Cochliobolus pathogens.</title>
        <authorList>
            <person name="Condon B.J."/>
            <person name="Leng Y."/>
            <person name="Wu D."/>
            <person name="Bushley K.E."/>
            <person name="Ohm R.A."/>
            <person name="Otillar R."/>
            <person name="Martin J."/>
            <person name="Schackwitz W."/>
            <person name="Grimwood J."/>
            <person name="MohdZainudin N."/>
            <person name="Xue C."/>
            <person name="Wang R."/>
            <person name="Manning V.A."/>
            <person name="Dhillon B."/>
            <person name="Tu Z.J."/>
            <person name="Steffenson B.J."/>
            <person name="Salamov A."/>
            <person name="Sun H."/>
            <person name="Lowry S."/>
            <person name="LaButti K."/>
            <person name="Han J."/>
            <person name="Copeland A."/>
            <person name="Lindquist E."/>
            <person name="Barry K."/>
            <person name="Schmutz J."/>
            <person name="Baker S.E."/>
            <person name="Ciuffetti L.M."/>
            <person name="Grigoriev I.V."/>
            <person name="Zhong S."/>
            <person name="Turgeon B.G."/>
        </authorList>
    </citation>
    <scope>NUCLEOTIDE SEQUENCE [LARGE SCALE GENOMIC DNA]</scope>
    <source>
        <strain evidence="2 3">FI3</strain>
    </source>
</reference>
<keyword evidence="3" id="KW-1185">Reference proteome</keyword>
<dbReference type="AlphaFoldDB" id="W7EJF5"/>
<name>W7EJF5_BIPV3</name>
<dbReference type="RefSeq" id="XP_014556548.1">
    <property type="nucleotide sequence ID" value="XM_014701062.1"/>
</dbReference>
<evidence type="ECO:0000313" key="3">
    <source>
        <dbReference type="Proteomes" id="UP000054337"/>
    </source>
</evidence>
<evidence type="ECO:0000256" key="1">
    <source>
        <dbReference type="SAM" id="MobiDB-lite"/>
    </source>
</evidence>
<feature type="region of interest" description="Disordered" evidence="1">
    <location>
        <begin position="39"/>
        <end position="66"/>
    </location>
</feature>
<gene>
    <name evidence="2" type="ORF">COCVIDRAFT_99474</name>
</gene>
<protein>
    <submittedName>
        <fullName evidence="2">Uncharacterized protein</fullName>
    </submittedName>
</protein>